<dbReference type="PANTHER" id="PTHR34512:SF30">
    <property type="entry name" value="OUTER MEMBRANE PROTEIN ASSEMBLY FACTOR BAMB"/>
    <property type="match status" value="1"/>
</dbReference>
<feature type="domain" description="Pyrrolo-quinoline quinone repeat" evidence="3">
    <location>
        <begin position="819"/>
        <end position="908"/>
    </location>
</feature>
<dbReference type="PANTHER" id="PTHR34512">
    <property type="entry name" value="CELL SURFACE PROTEIN"/>
    <property type="match status" value="1"/>
</dbReference>
<gene>
    <name evidence="4" type="ORF">PEDI_46120</name>
</gene>
<evidence type="ECO:0000313" key="5">
    <source>
        <dbReference type="Proteomes" id="UP001310022"/>
    </source>
</evidence>
<feature type="domain" description="Pyrrolo-quinoline quinone repeat" evidence="3">
    <location>
        <begin position="607"/>
        <end position="703"/>
    </location>
</feature>
<keyword evidence="2" id="KW-0732">Signal</keyword>
<evidence type="ECO:0000313" key="4">
    <source>
        <dbReference type="EMBL" id="GJM64060.1"/>
    </source>
</evidence>
<dbReference type="Gene3D" id="2.130.10.10">
    <property type="entry name" value="YVTN repeat-like/Quinoprotein amine dehydrogenase"/>
    <property type="match status" value="3"/>
</dbReference>
<accession>A0AAN5ALK0</accession>
<feature type="signal peptide" evidence="2">
    <location>
        <begin position="1"/>
        <end position="36"/>
    </location>
</feature>
<reference evidence="4 5" key="1">
    <citation type="submission" date="2021-12" db="EMBL/GenBank/DDBJ databases">
        <title>Genome sequencing of bacteria with rrn-lacking chromosome and rrn-plasmid.</title>
        <authorList>
            <person name="Anda M."/>
            <person name="Iwasaki W."/>
        </authorList>
    </citation>
    <scope>NUCLEOTIDE SEQUENCE [LARGE SCALE GENOMIC DNA]</scope>
    <source>
        <strain evidence="4 5">NBRC 15940</strain>
    </source>
</reference>
<feature type="chain" id="PRO_5042982472" description="Pyrrolo-quinoline quinone repeat domain-containing protein" evidence="2">
    <location>
        <begin position="37"/>
        <end position="910"/>
    </location>
</feature>
<dbReference type="InterPro" id="IPR015943">
    <property type="entry name" value="WD40/YVTN_repeat-like_dom_sf"/>
</dbReference>
<dbReference type="InterPro" id="IPR002372">
    <property type="entry name" value="PQQ_rpt_dom"/>
</dbReference>
<evidence type="ECO:0000259" key="3">
    <source>
        <dbReference type="Pfam" id="PF13360"/>
    </source>
</evidence>
<dbReference type="AlphaFoldDB" id="A0AAN5ALK0"/>
<feature type="domain" description="Pyrrolo-quinoline quinone repeat" evidence="3">
    <location>
        <begin position="334"/>
        <end position="547"/>
    </location>
</feature>
<dbReference type="InterPro" id="IPR018391">
    <property type="entry name" value="PQQ_b-propeller_rpt"/>
</dbReference>
<dbReference type="InterPro" id="IPR011047">
    <property type="entry name" value="Quinoprotein_ADH-like_sf"/>
</dbReference>
<protein>
    <recommendedName>
        <fullName evidence="3">Pyrrolo-quinoline quinone repeat domain-containing protein</fullName>
    </recommendedName>
</protein>
<keyword evidence="5" id="KW-1185">Reference proteome</keyword>
<sequence length="910" mass="102634">MQRPYDKMHKQTSTKTNMKAKVFLFFLLLLTVNLQAQDIKFPSGDQELDRMRQEVRQQPTEWEDFRLRCFKMKLWMVLLQQQGADLTGYLDIDKRLRKIVWWNTIFWNEGKPQQFTDEQKVKLCQIVDDGFVALEQSQERLAEHPPVVKKSDRPAYVSNEKSPNWTHYKGDNGLSGFTGAMGPQQGEMAFKFPVGLPWESAPVVEGEVVYLSSPGMRETLYAVDIHTGDKIWTNRQTAEIMMDQIYNTPSNMSTPVVLEDVVMYRECGSRGNKGPSRDLVYVDKKTGETIKQVEAGHVDYRVGLPAFDANEKYAIFPHGVQDIEAVPAIAQSFNRIICRDQKTGNKLWDFNIGHTFCPPVLDGNQVYVANQIGYVYGMRADLKLFPASSKRLAWQFRSKGSVNEEIAYDEHNVYFGDNAGFVYALDKNTGVERWSFQVKNPNPRAFRHFSKPLVHQGKLIIGGANQELYIFNKKNGELEGQLCMDDWVRAQPTAQNNDLFVATMKGSLYHISLKNKAKIKDKIKMGDHAVLADLVSTDQYVLVNDTDLKTRCYDLKGKFKWELSQIACFEKNGNRILIDQIAGGARFMSKPTVVDGVLYFGTPMRFVYAVDAKTGEELWKFEAGASQCGAPVYDQGKLYFGVHSGEDEFYCVDAKTGKPEWTQDIGWVFGSPNVSDGMVYVPSIDGNVNAMDAETGVLIWRHRLDRSICSEPMLEKDQVFWGSWDHYLYAMNKKTGHINWKFPLDGGTDSGVPIVKDDRIYLPIGGPKFRCLNALSGEVLWEYFEQGATFNVTPAYHNGKVFASTWRGVGLGGICVQSILYGMDADTGDILWEHPGGGLSGPVVGADGTVYCASVSDPFFYAIKPEPTEDGSPQTLWMYDLGNKVEESTPALYDGMAYVMSSDGYLHAIK</sequence>
<proteinExistence type="predicted"/>
<comment type="caution">
    <text evidence="4">The sequence shown here is derived from an EMBL/GenBank/DDBJ whole genome shotgun (WGS) entry which is preliminary data.</text>
</comment>
<evidence type="ECO:0000256" key="1">
    <source>
        <dbReference type="SAM" id="MobiDB-lite"/>
    </source>
</evidence>
<dbReference type="SMART" id="SM00564">
    <property type="entry name" value="PQQ"/>
    <property type="match status" value="11"/>
</dbReference>
<organism evidence="4 5">
    <name type="scientific">Persicobacter diffluens</name>
    <dbReference type="NCBI Taxonomy" id="981"/>
    <lineage>
        <taxon>Bacteria</taxon>
        <taxon>Pseudomonadati</taxon>
        <taxon>Bacteroidota</taxon>
        <taxon>Cytophagia</taxon>
        <taxon>Cytophagales</taxon>
        <taxon>Persicobacteraceae</taxon>
        <taxon>Persicobacter</taxon>
    </lineage>
</organism>
<feature type="region of interest" description="Disordered" evidence="1">
    <location>
        <begin position="143"/>
        <end position="162"/>
    </location>
</feature>
<dbReference type="Gene3D" id="2.140.10.10">
    <property type="entry name" value="Quinoprotein alcohol dehydrogenase-like superfamily"/>
    <property type="match status" value="1"/>
</dbReference>
<dbReference type="Proteomes" id="UP001310022">
    <property type="component" value="Unassembled WGS sequence"/>
</dbReference>
<evidence type="ECO:0000256" key="2">
    <source>
        <dbReference type="SAM" id="SignalP"/>
    </source>
</evidence>
<dbReference type="EMBL" id="BQKE01000004">
    <property type="protein sequence ID" value="GJM64060.1"/>
    <property type="molecule type" value="Genomic_DNA"/>
</dbReference>
<dbReference type="Pfam" id="PF13360">
    <property type="entry name" value="PQQ_2"/>
    <property type="match status" value="3"/>
</dbReference>
<name>A0AAN5ALK0_9BACT</name>
<dbReference type="SUPFAM" id="SSF50998">
    <property type="entry name" value="Quinoprotein alcohol dehydrogenase-like"/>
    <property type="match status" value="3"/>
</dbReference>